<dbReference type="Gene3D" id="3.90.1150.130">
    <property type="match status" value="1"/>
</dbReference>
<feature type="domain" description="YhfS-like C-terminal" evidence="2">
    <location>
        <begin position="256"/>
        <end position="355"/>
    </location>
</feature>
<keyword evidence="4" id="KW-1185">Reference proteome</keyword>
<dbReference type="Pfam" id="PF00266">
    <property type="entry name" value="Aminotran_5"/>
    <property type="match status" value="1"/>
</dbReference>
<dbReference type="GO" id="GO:0005737">
    <property type="term" value="C:cytoplasm"/>
    <property type="evidence" value="ECO:0007669"/>
    <property type="project" value="TreeGrafter"/>
</dbReference>
<accession>A0A1T5M0X4</accession>
<dbReference type="AlphaFoldDB" id="A0A1T5M0X4"/>
<evidence type="ECO:0000259" key="1">
    <source>
        <dbReference type="Pfam" id="PF00266"/>
    </source>
</evidence>
<dbReference type="Pfam" id="PF22475">
    <property type="entry name" value="YhfS-like_C"/>
    <property type="match status" value="1"/>
</dbReference>
<dbReference type="GO" id="GO:0016829">
    <property type="term" value="F:lyase activity"/>
    <property type="evidence" value="ECO:0007669"/>
    <property type="project" value="UniProtKB-KW"/>
</dbReference>
<evidence type="ECO:0000259" key="2">
    <source>
        <dbReference type="Pfam" id="PF22475"/>
    </source>
</evidence>
<dbReference type="Gene3D" id="3.40.640.10">
    <property type="entry name" value="Type I PLP-dependent aspartate aminotransferase-like (Major domain)"/>
    <property type="match status" value="1"/>
</dbReference>
<dbReference type="GO" id="GO:0003961">
    <property type="term" value="F:O-acetylhomoserine aminocarboxypropyltransferase activity"/>
    <property type="evidence" value="ECO:0007669"/>
    <property type="project" value="TreeGrafter"/>
</dbReference>
<dbReference type="GO" id="GO:0006535">
    <property type="term" value="P:cysteine biosynthetic process from serine"/>
    <property type="evidence" value="ECO:0007669"/>
    <property type="project" value="TreeGrafter"/>
</dbReference>
<evidence type="ECO:0000313" key="4">
    <source>
        <dbReference type="Proteomes" id="UP000190285"/>
    </source>
</evidence>
<dbReference type="InterPro" id="IPR000192">
    <property type="entry name" value="Aminotrans_V_dom"/>
</dbReference>
<dbReference type="EMBL" id="FUZT01000009">
    <property type="protein sequence ID" value="SKC81753.1"/>
    <property type="molecule type" value="Genomic_DNA"/>
</dbReference>
<dbReference type="PANTHER" id="PTHR43797">
    <property type="entry name" value="HOMOCYSTEINE/CYSTEINE SYNTHASE"/>
    <property type="match status" value="1"/>
</dbReference>
<dbReference type="InterPro" id="IPR054718">
    <property type="entry name" value="YhfS-like_C"/>
</dbReference>
<dbReference type="STRING" id="36842.SAMN02194393_03655"/>
<organism evidence="3 4">
    <name type="scientific">Maledivibacter halophilus</name>
    <dbReference type="NCBI Taxonomy" id="36842"/>
    <lineage>
        <taxon>Bacteria</taxon>
        <taxon>Bacillati</taxon>
        <taxon>Bacillota</taxon>
        <taxon>Clostridia</taxon>
        <taxon>Peptostreptococcales</taxon>
        <taxon>Caminicellaceae</taxon>
        <taxon>Maledivibacter</taxon>
    </lineage>
</organism>
<reference evidence="3 4" key="1">
    <citation type="submission" date="2017-02" db="EMBL/GenBank/DDBJ databases">
        <authorList>
            <person name="Peterson S.W."/>
        </authorList>
    </citation>
    <scope>NUCLEOTIDE SEQUENCE [LARGE SCALE GENOMIC DNA]</scope>
    <source>
        <strain evidence="3 4">M1</strain>
    </source>
</reference>
<dbReference type="Proteomes" id="UP000190285">
    <property type="component" value="Unassembled WGS sequence"/>
</dbReference>
<evidence type="ECO:0000313" key="3">
    <source>
        <dbReference type="EMBL" id="SKC81753.1"/>
    </source>
</evidence>
<dbReference type="InterPro" id="IPR015421">
    <property type="entry name" value="PyrdxlP-dep_Trfase_major"/>
</dbReference>
<dbReference type="InterPro" id="IPR015424">
    <property type="entry name" value="PyrdxlP-dep_Trfase"/>
</dbReference>
<name>A0A1T5M0X4_9FIRM</name>
<dbReference type="PANTHER" id="PTHR43797:SF2">
    <property type="entry name" value="HOMOCYSTEINE_CYSTEINE SYNTHASE"/>
    <property type="match status" value="1"/>
</dbReference>
<dbReference type="RefSeq" id="WP_079493519.1">
    <property type="nucleotide sequence ID" value="NZ_FUZT01000009.1"/>
</dbReference>
<dbReference type="InterPro" id="IPR006235">
    <property type="entry name" value="OAc-hSer/O-AcSer_sulfhydrylase"/>
</dbReference>
<dbReference type="OrthoDB" id="9787096at2"/>
<proteinExistence type="predicted"/>
<dbReference type="GO" id="GO:0071269">
    <property type="term" value="P:L-homocysteine biosynthetic process"/>
    <property type="evidence" value="ECO:0007669"/>
    <property type="project" value="TreeGrafter"/>
</dbReference>
<gene>
    <name evidence="3" type="ORF">SAMN02194393_03655</name>
</gene>
<dbReference type="SUPFAM" id="SSF53383">
    <property type="entry name" value="PLP-dependent transferases"/>
    <property type="match status" value="1"/>
</dbReference>
<protein>
    <submittedName>
        <fullName evidence="3">Cystathionine beta-lyase family protein involved in aluminum resistance</fullName>
    </submittedName>
</protein>
<feature type="domain" description="Aminotransferase class V" evidence="1">
    <location>
        <begin position="53"/>
        <end position="228"/>
    </location>
</feature>
<keyword evidence="3" id="KW-0456">Lyase</keyword>
<dbReference type="GO" id="GO:0004124">
    <property type="term" value="F:cysteine synthase activity"/>
    <property type="evidence" value="ECO:0007669"/>
    <property type="project" value="TreeGrafter"/>
</dbReference>
<sequence>MKTYPIKAIDFEKAKKMQFKLVDIIHQNFDGYEFLQDGDYGVVPGVGQPRYTQKVERVLAQFFGAEEAVLVRGSGTGAIRNVMNGVLKPNGKILLHKAPIYPTTKIIVESMGLEPQYIDFNKICDIKIEDLSHISFVLIQHSRQKLEDRYDLNEVINKLKSVNNDMTILVDDNYVVMKAEKIGVQLGADVSAFSLFKLLGPEGLGCVAGKGSIIDKIRQMNYSGGSQVQGHEAMNALRSLVYAPVSLAIQAEEGNKIVYRLNSGEVRGIKSSFIANAQSRVVLVEFEKPIAKDVLKYSSKLGAAPYPIGAESKYEVTAMFYRVSGTFLKSNPKLEDYMIRINPMRAGADTVIRVLKEAIDKALE</sequence>